<gene>
    <name evidence="2" type="ORF">EGW08_022662</name>
</gene>
<comment type="caution">
    <text evidence="2">The sequence shown here is derived from an EMBL/GenBank/DDBJ whole genome shotgun (WGS) entry which is preliminary data.</text>
</comment>
<dbReference type="Proteomes" id="UP000271974">
    <property type="component" value="Unassembled WGS sequence"/>
</dbReference>
<organism evidence="2 3">
    <name type="scientific">Elysia chlorotica</name>
    <name type="common">Eastern emerald elysia</name>
    <name type="synonym">Sea slug</name>
    <dbReference type="NCBI Taxonomy" id="188477"/>
    <lineage>
        <taxon>Eukaryota</taxon>
        <taxon>Metazoa</taxon>
        <taxon>Spiralia</taxon>
        <taxon>Lophotrochozoa</taxon>
        <taxon>Mollusca</taxon>
        <taxon>Gastropoda</taxon>
        <taxon>Heterobranchia</taxon>
        <taxon>Euthyneura</taxon>
        <taxon>Panpulmonata</taxon>
        <taxon>Sacoglossa</taxon>
        <taxon>Placobranchoidea</taxon>
        <taxon>Plakobranchidae</taxon>
        <taxon>Elysia</taxon>
    </lineage>
</organism>
<evidence type="ECO:0000313" key="2">
    <source>
        <dbReference type="EMBL" id="RUS69578.1"/>
    </source>
</evidence>
<protein>
    <submittedName>
        <fullName evidence="2">Uncharacterized protein</fullName>
    </submittedName>
</protein>
<proteinExistence type="predicted"/>
<sequence length="147" mass="16891">MKAVPNILAICLIVTLTCGSTAAISMAMKTKTSMIDAISFFEDKLGSLENQDRYELVRSTVSGAFGWQRQWTYDLLVCNVQDLSRTERDQEWESFIYDFNDSRRSFFSESSRLDDEELREKVKKLLEKMLAEVEQSFLDVGSDITCN</sequence>
<evidence type="ECO:0000313" key="3">
    <source>
        <dbReference type="Proteomes" id="UP000271974"/>
    </source>
</evidence>
<feature type="signal peptide" evidence="1">
    <location>
        <begin position="1"/>
        <end position="23"/>
    </location>
</feature>
<dbReference type="EMBL" id="RQTK01001632">
    <property type="protein sequence ID" value="RUS69578.1"/>
    <property type="molecule type" value="Genomic_DNA"/>
</dbReference>
<dbReference type="AlphaFoldDB" id="A0A433SKD2"/>
<keyword evidence="1" id="KW-0732">Signal</keyword>
<feature type="chain" id="PRO_5019167741" evidence="1">
    <location>
        <begin position="24"/>
        <end position="147"/>
    </location>
</feature>
<name>A0A433SKD2_ELYCH</name>
<evidence type="ECO:0000256" key="1">
    <source>
        <dbReference type="SAM" id="SignalP"/>
    </source>
</evidence>
<reference evidence="2 3" key="1">
    <citation type="submission" date="2019-01" db="EMBL/GenBank/DDBJ databases">
        <title>A draft genome assembly of the solar-powered sea slug Elysia chlorotica.</title>
        <authorList>
            <person name="Cai H."/>
            <person name="Li Q."/>
            <person name="Fang X."/>
            <person name="Li J."/>
            <person name="Curtis N.E."/>
            <person name="Altenburger A."/>
            <person name="Shibata T."/>
            <person name="Feng M."/>
            <person name="Maeda T."/>
            <person name="Schwartz J.A."/>
            <person name="Shigenobu S."/>
            <person name="Lundholm N."/>
            <person name="Nishiyama T."/>
            <person name="Yang H."/>
            <person name="Hasebe M."/>
            <person name="Li S."/>
            <person name="Pierce S.K."/>
            <person name="Wang J."/>
        </authorList>
    </citation>
    <scope>NUCLEOTIDE SEQUENCE [LARGE SCALE GENOMIC DNA]</scope>
    <source>
        <strain evidence="2">EC2010</strain>
        <tissue evidence="2">Whole organism of an adult</tissue>
    </source>
</reference>
<keyword evidence="3" id="KW-1185">Reference proteome</keyword>
<accession>A0A433SKD2</accession>